<protein>
    <submittedName>
        <fullName evidence="2">Uncharacterized protein</fullName>
    </submittedName>
</protein>
<keyword evidence="3" id="KW-1185">Reference proteome</keyword>
<evidence type="ECO:0000256" key="1">
    <source>
        <dbReference type="SAM" id="MobiDB-lite"/>
    </source>
</evidence>
<evidence type="ECO:0000313" key="2">
    <source>
        <dbReference type="EMBL" id="QCE14273.1"/>
    </source>
</evidence>
<dbReference type="AlphaFoldDB" id="A0A4D6NKF8"/>
<proteinExistence type="predicted"/>
<organism evidence="2 3">
    <name type="scientific">Vigna unguiculata</name>
    <name type="common">Cowpea</name>
    <dbReference type="NCBI Taxonomy" id="3917"/>
    <lineage>
        <taxon>Eukaryota</taxon>
        <taxon>Viridiplantae</taxon>
        <taxon>Streptophyta</taxon>
        <taxon>Embryophyta</taxon>
        <taxon>Tracheophyta</taxon>
        <taxon>Spermatophyta</taxon>
        <taxon>Magnoliopsida</taxon>
        <taxon>eudicotyledons</taxon>
        <taxon>Gunneridae</taxon>
        <taxon>Pentapetalae</taxon>
        <taxon>rosids</taxon>
        <taxon>fabids</taxon>
        <taxon>Fabales</taxon>
        <taxon>Fabaceae</taxon>
        <taxon>Papilionoideae</taxon>
        <taxon>50 kb inversion clade</taxon>
        <taxon>NPAAA clade</taxon>
        <taxon>indigoferoid/millettioid clade</taxon>
        <taxon>Phaseoleae</taxon>
        <taxon>Vigna</taxon>
    </lineage>
</organism>
<name>A0A4D6NKF8_VIGUN</name>
<sequence>MTVEDDAIQCVRELQEIIKNTRESHKKPNKNALEIYLKETAARQLRQKKENVRARNGGATTVAEAEWPEAQKFGGRGTPKQGLVWWCRDAETVAERQREGRLAEAAWPKARRDGGSTTVVGGSREVTEREGGDNDDDNATVAAQRWQWQHKRWWQWQHRSSCGMAGICREKWRRQRA</sequence>
<gene>
    <name evidence="2" type="ORF">DEO72_LG11g1272</name>
</gene>
<dbReference type="EMBL" id="CP039355">
    <property type="protein sequence ID" value="QCE14273.1"/>
    <property type="molecule type" value="Genomic_DNA"/>
</dbReference>
<feature type="region of interest" description="Disordered" evidence="1">
    <location>
        <begin position="106"/>
        <end position="139"/>
    </location>
</feature>
<reference evidence="2 3" key="1">
    <citation type="submission" date="2019-04" db="EMBL/GenBank/DDBJ databases">
        <title>An improved genome assembly and genetic linkage map for asparagus bean, Vigna unguiculata ssp. sesquipedialis.</title>
        <authorList>
            <person name="Xia Q."/>
            <person name="Zhang R."/>
            <person name="Dong Y."/>
        </authorList>
    </citation>
    <scope>NUCLEOTIDE SEQUENCE [LARGE SCALE GENOMIC DNA]</scope>
    <source>
        <tissue evidence="2">Leaf</tissue>
    </source>
</reference>
<evidence type="ECO:0000313" key="3">
    <source>
        <dbReference type="Proteomes" id="UP000501690"/>
    </source>
</evidence>
<accession>A0A4D6NKF8</accession>
<dbReference type="Proteomes" id="UP000501690">
    <property type="component" value="Linkage Group LG11"/>
</dbReference>